<dbReference type="KEGG" id="aalt:CC77DRAFT_805667"/>
<dbReference type="OMA" id="RYELWCF"/>
<dbReference type="PANTHER" id="PTHR40087:SF1">
    <property type="entry name" value="PHENOLIC ACID DECARBOXYLASE PADC"/>
    <property type="match status" value="1"/>
</dbReference>
<gene>
    <name evidence="2" type="ORF">AA0117_g6964</name>
    <name evidence="1" type="ORF">CC77DRAFT_805667</name>
</gene>
<evidence type="ECO:0000313" key="4">
    <source>
        <dbReference type="Proteomes" id="UP000291422"/>
    </source>
</evidence>
<organism evidence="1 3">
    <name type="scientific">Alternaria alternata</name>
    <name type="common">Alternaria rot fungus</name>
    <name type="synonym">Torula alternata</name>
    <dbReference type="NCBI Taxonomy" id="5599"/>
    <lineage>
        <taxon>Eukaryota</taxon>
        <taxon>Fungi</taxon>
        <taxon>Dikarya</taxon>
        <taxon>Ascomycota</taxon>
        <taxon>Pezizomycotina</taxon>
        <taxon>Dothideomycetes</taxon>
        <taxon>Pleosporomycetidae</taxon>
        <taxon>Pleosporales</taxon>
        <taxon>Pleosporineae</taxon>
        <taxon>Pleosporaceae</taxon>
        <taxon>Alternaria</taxon>
        <taxon>Alternaria sect. Alternaria</taxon>
        <taxon>Alternaria alternata complex</taxon>
    </lineage>
</organism>
<reference evidence="2" key="3">
    <citation type="journal article" date="2019" name="J. ISSAAS">
        <title>Genomics, evolutionary history and diagnostics of the Alternaria alternata species group including apple and Asian pear pathotypes.</title>
        <authorList>
            <person name="Armitage A.D."/>
            <person name="Cockerton H.M."/>
            <person name="Sreenivasaprasad S."/>
            <person name="Woodhall J."/>
            <person name="Lane C."/>
            <person name="Harrison R.J."/>
            <person name="Clarkson J.P."/>
        </authorList>
    </citation>
    <scope>NUCLEOTIDE SEQUENCE</scope>
    <source>
        <strain evidence="2">FERA 1177</strain>
    </source>
</reference>
<dbReference type="RefSeq" id="XP_018386926.1">
    <property type="nucleotide sequence ID" value="XM_018533275.1"/>
</dbReference>
<dbReference type="InterPro" id="IPR008729">
    <property type="entry name" value="PA_de_COase"/>
</dbReference>
<dbReference type="EMBL" id="PDXD01000017">
    <property type="protein sequence ID" value="RYN74550.1"/>
    <property type="molecule type" value="Genomic_DNA"/>
</dbReference>
<keyword evidence="3" id="KW-1185">Reference proteome</keyword>
<dbReference type="Proteomes" id="UP000291422">
    <property type="component" value="Unassembled WGS sequence"/>
</dbReference>
<dbReference type="VEuPathDB" id="FungiDB:CC77DRAFT_805667"/>
<accession>A0A177DP34</accession>
<dbReference type="GO" id="GO:0016831">
    <property type="term" value="F:carboxy-lyase activity"/>
    <property type="evidence" value="ECO:0007669"/>
    <property type="project" value="InterPro"/>
</dbReference>
<dbReference type="PANTHER" id="PTHR40087">
    <property type="entry name" value="PHENOLIC ACID DECARBOXYLASE PADC"/>
    <property type="match status" value="1"/>
</dbReference>
<evidence type="ECO:0000313" key="1">
    <source>
        <dbReference type="EMBL" id="OAG21505.1"/>
    </source>
</evidence>
<dbReference type="Pfam" id="PF05870">
    <property type="entry name" value="PA_decarbox"/>
    <property type="match status" value="1"/>
</dbReference>
<dbReference type="SUPFAM" id="SSF50814">
    <property type="entry name" value="Lipocalins"/>
    <property type="match status" value="1"/>
</dbReference>
<protein>
    <recommendedName>
        <fullName evidence="5">Phenol acid carboxylase</fullName>
    </recommendedName>
</protein>
<dbReference type="AlphaFoldDB" id="A0A177DP34"/>
<evidence type="ECO:0000313" key="2">
    <source>
        <dbReference type="EMBL" id="RYN74550.1"/>
    </source>
</evidence>
<name>A0A177DP34_ALTAL</name>
<reference evidence="4" key="2">
    <citation type="journal article" date="2019" name="bioRxiv">
        <title>Genomics, evolutionary history and diagnostics of the Alternaria alternata species group including apple and Asian pear pathotypes.</title>
        <authorList>
            <person name="Armitage A.D."/>
            <person name="Cockerton H.M."/>
            <person name="Sreenivasaprasad S."/>
            <person name="Woodhall J.W."/>
            <person name="Lane C.R."/>
            <person name="Harrison R.J."/>
            <person name="Clarkson J.P."/>
        </authorList>
    </citation>
    <scope>NUCLEOTIDE SEQUENCE [LARGE SCALE GENOMIC DNA]</scope>
    <source>
        <strain evidence="4">FERA 1177</strain>
    </source>
</reference>
<evidence type="ECO:0000313" key="3">
    <source>
        <dbReference type="Proteomes" id="UP000077248"/>
    </source>
</evidence>
<reference evidence="1 3" key="1">
    <citation type="submission" date="2016-05" db="EMBL/GenBank/DDBJ databases">
        <title>Comparative analysis of secretome profiles of manganese(II)-oxidizing ascomycete fungi.</title>
        <authorList>
            <consortium name="DOE Joint Genome Institute"/>
            <person name="Zeiner C.A."/>
            <person name="Purvine S.O."/>
            <person name="Zink E.M."/>
            <person name="Wu S."/>
            <person name="Pasa-Tolic L."/>
            <person name="Chaput D.L."/>
            <person name="Haridas S."/>
            <person name="Grigoriev I.V."/>
            <person name="Santelli C.M."/>
            <person name="Hansel C.M."/>
        </authorList>
    </citation>
    <scope>NUCLEOTIDE SEQUENCE [LARGE SCALE GENOMIC DNA]</scope>
    <source>
        <strain evidence="1 3">SRC1lrK2f</strain>
    </source>
</reference>
<proteinExistence type="predicted"/>
<dbReference type="InterPro" id="IPR012674">
    <property type="entry name" value="Calycin"/>
</dbReference>
<sequence>MAPGENLPDFLTNTELDPSFDKDILDTHLIYDYDAQDSNGNPEKWRYELWCFSSDRVVYAIHGGPMAGRVNYQRATYQCIRPGELWQINWLEETGTIVSAVYDIKEKKMTTMIAFSEGHWKRAKEALGDKRKKEDLDRWRGLAGVGNQTSRFMLSEQAQVVETFKGKGELVPIKESDPLF</sequence>
<dbReference type="EMBL" id="KV441476">
    <property type="protein sequence ID" value="OAG21505.1"/>
    <property type="molecule type" value="Genomic_DNA"/>
</dbReference>
<dbReference type="GeneID" id="29118869"/>
<evidence type="ECO:0008006" key="5">
    <source>
        <dbReference type="Google" id="ProtNLM"/>
    </source>
</evidence>
<dbReference type="Gene3D" id="2.40.128.20">
    <property type="match status" value="1"/>
</dbReference>
<dbReference type="Proteomes" id="UP000077248">
    <property type="component" value="Unassembled WGS sequence"/>
</dbReference>